<protein>
    <submittedName>
        <fullName evidence="1">Uncharacterized protein</fullName>
    </submittedName>
</protein>
<organism evidence="1 2">
    <name type="scientific">Cellulomonas soli</name>
    <dbReference type="NCBI Taxonomy" id="931535"/>
    <lineage>
        <taxon>Bacteria</taxon>
        <taxon>Bacillati</taxon>
        <taxon>Actinomycetota</taxon>
        <taxon>Actinomycetes</taxon>
        <taxon>Micrococcales</taxon>
        <taxon>Cellulomonadaceae</taxon>
        <taxon>Cellulomonas</taxon>
    </lineage>
</organism>
<keyword evidence="2" id="KW-1185">Reference proteome</keyword>
<name>A0A512P999_9CELL</name>
<dbReference type="EMBL" id="BKAL01000002">
    <property type="protein sequence ID" value="GEP67787.1"/>
    <property type="molecule type" value="Genomic_DNA"/>
</dbReference>
<accession>A0A512P999</accession>
<proteinExistence type="predicted"/>
<evidence type="ECO:0000313" key="1">
    <source>
        <dbReference type="EMBL" id="GEP67787.1"/>
    </source>
</evidence>
<dbReference type="AlphaFoldDB" id="A0A512P999"/>
<gene>
    <name evidence="1" type="ORF">CSO01_05020</name>
</gene>
<comment type="caution">
    <text evidence="1">The sequence shown here is derived from an EMBL/GenBank/DDBJ whole genome shotgun (WGS) entry which is preliminary data.</text>
</comment>
<dbReference type="Proteomes" id="UP000321798">
    <property type="component" value="Unassembled WGS sequence"/>
</dbReference>
<reference evidence="1 2" key="1">
    <citation type="submission" date="2019-07" db="EMBL/GenBank/DDBJ databases">
        <title>Whole genome shotgun sequence of Cellulomonas soli NBRC 109434.</title>
        <authorList>
            <person name="Hosoyama A."/>
            <person name="Uohara A."/>
            <person name="Ohji S."/>
            <person name="Ichikawa N."/>
        </authorList>
    </citation>
    <scope>NUCLEOTIDE SEQUENCE [LARGE SCALE GENOMIC DNA]</scope>
    <source>
        <strain evidence="1 2">NBRC 109434</strain>
    </source>
</reference>
<evidence type="ECO:0000313" key="2">
    <source>
        <dbReference type="Proteomes" id="UP000321798"/>
    </source>
</evidence>
<sequence>MRASREVGQMATRWSVPAGALLSGGEPTWTGLSALLDAASHATLTLCLAAPLGAGVDLAFAAIALGEALDEAAWLHEQVRQQPPARLGPLHIGDDLDESRHVVEQLLTTATAHTLLMIDEAATPEEVACLGRVLRRLLTAGEEFARAAA</sequence>